<sequence>WRGGSPESKPVPESLSYLVDADAGERWWLSTDRAPNPWTVRALGTGHRRGRLETWFPGWTRDFLYAPAAPYGEEPSAPELTVLRTEETETGRRITARVRSPRGARQLSVAIPGGDVRRWSVDGRAVTREEAGVGEQDQPWELWLHAVPADGFVLELELPGKPVALRLLDRDDGLPPQAREELLTHGEEPPGRVTAAALDVESWGNATFVSTRLQL</sequence>
<reference evidence="1 2" key="1">
    <citation type="journal article" date="2016" name="Front. Microbiol.">
        <title>Comparative Genomics Analysis of Streptomyces Species Reveals Their Adaptation to the Marine Environment and Their Diversity at the Genomic Level.</title>
        <authorList>
            <person name="Tian X."/>
            <person name="Zhang Z."/>
            <person name="Yang T."/>
            <person name="Chen M."/>
            <person name="Li J."/>
            <person name="Chen F."/>
            <person name="Yang J."/>
            <person name="Li W."/>
            <person name="Zhang B."/>
            <person name="Zhang Z."/>
            <person name="Wu J."/>
            <person name="Zhang C."/>
            <person name="Long L."/>
            <person name="Xiao J."/>
        </authorList>
    </citation>
    <scope>NUCLEOTIDE SEQUENCE [LARGE SCALE GENOMIC DNA]</scope>
    <source>
        <strain evidence="1 2">SCSIO 10429</strain>
    </source>
</reference>
<dbReference type="AlphaFoldDB" id="A0A1E7KX68"/>
<dbReference type="EMBL" id="LJGW01000419">
    <property type="protein sequence ID" value="OEV08495.1"/>
    <property type="molecule type" value="Genomic_DNA"/>
</dbReference>
<accession>A0A1E7KX68</accession>
<organism evidence="1 2">
    <name type="scientific">Streptomyces nanshensis</name>
    <dbReference type="NCBI Taxonomy" id="518642"/>
    <lineage>
        <taxon>Bacteria</taxon>
        <taxon>Bacillati</taxon>
        <taxon>Actinomycetota</taxon>
        <taxon>Actinomycetes</taxon>
        <taxon>Kitasatosporales</taxon>
        <taxon>Streptomycetaceae</taxon>
        <taxon>Streptomyces</taxon>
    </lineage>
</organism>
<evidence type="ECO:0000313" key="1">
    <source>
        <dbReference type="EMBL" id="OEV08495.1"/>
    </source>
</evidence>
<feature type="non-terminal residue" evidence="1">
    <location>
        <position position="1"/>
    </location>
</feature>
<dbReference type="Proteomes" id="UP000176005">
    <property type="component" value="Unassembled WGS sequence"/>
</dbReference>
<protein>
    <submittedName>
        <fullName evidence="1">Uncharacterized protein</fullName>
    </submittedName>
</protein>
<comment type="caution">
    <text evidence="1">The sequence shown here is derived from an EMBL/GenBank/DDBJ whole genome shotgun (WGS) entry which is preliminary data.</text>
</comment>
<name>A0A1E7KX68_9ACTN</name>
<proteinExistence type="predicted"/>
<evidence type="ECO:0000313" key="2">
    <source>
        <dbReference type="Proteomes" id="UP000176005"/>
    </source>
</evidence>
<keyword evidence="2" id="KW-1185">Reference proteome</keyword>
<gene>
    <name evidence="1" type="ORF">AN218_26185</name>
</gene>